<organism evidence="2 3">
    <name type="scientific">Pedobacter ginsengisoli</name>
    <dbReference type="NCBI Taxonomy" id="363852"/>
    <lineage>
        <taxon>Bacteria</taxon>
        <taxon>Pseudomonadati</taxon>
        <taxon>Bacteroidota</taxon>
        <taxon>Sphingobacteriia</taxon>
        <taxon>Sphingobacteriales</taxon>
        <taxon>Sphingobacteriaceae</taxon>
        <taxon>Pedobacter</taxon>
    </lineage>
</organism>
<dbReference type="AlphaFoldDB" id="A0A2D1U869"/>
<evidence type="ECO:0000256" key="1">
    <source>
        <dbReference type="SAM" id="MobiDB-lite"/>
    </source>
</evidence>
<keyword evidence="3" id="KW-1185">Reference proteome</keyword>
<gene>
    <name evidence="2" type="ORF">CPT03_15620</name>
</gene>
<protein>
    <submittedName>
        <fullName evidence="2">Uncharacterized protein</fullName>
    </submittedName>
</protein>
<name>A0A2D1U869_9SPHI</name>
<reference evidence="2 3" key="1">
    <citation type="submission" date="2017-10" db="EMBL/GenBank/DDBJ databases">
        <title>Whole genome of Pedobacter ginsengisoli T01R-27 isolated from tomato rhizosphere.</title>
        <authorList>
            <person name="Weon H.-Y."/>
            <person name="Lee S.A."/>
            <person name="Sang M.K."/>
            <person name="Song J."/>
        </authorList>
    </citation>
    <scope>NUCLEOTIDE SEQUENCE [LARGE SCALE GENOMIC DNA]</scope>
    <source>
        <strain evidence="2 3">T01R-27</strain>
    </source>
</reference>
<dbReference type="Proteomes" id="UP000223749">
    <property type="component" value="Chromosome"/>
</dbReference>
<evidence type="ECO:0000313" key="3">
    <source>
        <dbReference type="Proteomes" id="UP000223749"/>
    </source>
</evidence>
<sequence>MAAIPEPAEMRTPAEPIGNPARRHRSKNQAPVPEKLSATAADHEQPGQPLPAQGIQNLGNPRAGAPDQNLLYPHFKSF</sequence>
<dbReference type="KEGG" id="pgs:CPT03_15620"/>
<accession>A0A2D1U869</accession>
<evidence type="ECO:0000313" key="2">
    <source>
        <dbReference type="EMBL" id="ATP57791.1"/>
    </source>
</evidence>
<dbReference type="EMBL" id="CP024091">
    <property type="protein sequence ID" value="ATP57791.1"/>
    <property type="molecule type" value="Genomic_DNA"/>
</dbReference>
<proteinExistence type="predicted"/>
<feature type="region of interest" description="Disordered" evidence="1">
    <location>
        <begin position="1"/>
        <end position="78"/>
    </location>
</feature>